<dbReference type="CDD" id="cd01519">
    <property type="entry name" value="RHOD_HSP67B2"/>
    <property type="match status" value="1"/>
</dbReference>
<dbReference type="Proteomes" id="UP000654918">
    <property type="component" value="Unassembled WGS sequence"/>
</dbReference>
<dbReference type="SMART" id="SM00450">
    <property type="entry name" value="RHOD"/>
    <property type="match status" value="1"/>
</dbReference>
<evidence type="ECO:0000313" key="2">
    <source>
        <dbReference type="EMBL" id="KAF6841943.1"/>
    </source>
</evidence>
<gene>
    <name evidence="2" type="ORF">CPLU01_00036</name>
</gene>
<dbReference type="Gene3D" id="3.40.250.10">
    <property type="entry name" value="Rhodanese-like domain"/>
    <property type="match status" value="1"/>
</dbReference>
<dbReference type="PANTHER" id="PTHR44086">
    <property type="entry name" value="THIOSULFATE SULFURTRANSFERASE RDL2, MITOCHONDRIAL-RELATED"/>
    <property type="match status" value="1"/>
</dbReference>
<dbReference type="InterPro" id="IPR036873">
    <property type="entry name" value="Rhodanese-like_dom_sf"/>
</dbReference>
<accession>A0A8H6NSW1</accession>
<name>A0A8H6NSW1_9PEZI</name>
<dbReference type="PANTHER" id="PTHR44086:SF10">
    <property type="entry name" value="THIOSULFATE SULFURTRANSFERASE_RHODANESE-LIKE DOMAIN-CONTAINING PROTEIN 3"/>
    <property type="match status" value="1"/>
</dbReference>
<comment type="caution">
    <text evidence="2">The sequence shown here is derived from an EMBL/GenBank/DDBJ whole genome shotgun (WGS) entry which is preliminary data.</text>
</comment>
<evidence type="ECO:0000313" key="3">
    <source>
        <dbReference type="Proteomes" id="UP000654918"/>
    </source>
</evidence>
<sequence length="200" mass="22012">MSSTTRAFSKALRASRRIAAPAAIVSGRCFSAVAVKRFSPSHPTTVTQRRVAAPAPRFFSSGENTNTSHHEISATGSKLWNFEQMSELAKSPKGVVIVDVREPGELEQTGFIPSAINIPVVTAPESFHMSEQDFEDRYGFARPGKEEELVFYCKAGVRSRALAALAREAGWKNVGEYPGSWLDWKKNGGKVQTVRRKRSP</sequence>
<dbReference type="EMBL" id="WIGO01000001">
    <property type="protein sequence ID" value="KAF6841943.1"/>
    <property type="molecule type" value="Genomic_DNA"/>
</dbReference>
<dbReference type="PROSITE" id="PS50206">
    <property type="entry name" value="RHODANESE_3"/>
    <property type="match status" value="1"/>
</dbReference>
<organism evidence="2 3">
    <name type="scientific">Colletotrichum plurivorum</name>
    <dbReference type="NCBI Taxonomy" id="2175906"/>
    <lineage>
        <taxon>Eukaryota</taxon>
        <taxon>Fungi</taxon>
        <taxon>Dikarya</taxon>
        <taxon>Ascomycota</taxon>
        <taxon>Pezizomycotina</taxon>
        <taxon>Sordariomycetes</taxon>
        <taxon>Hypocreomycetidae</taxon>
        <taxon>Glomerellales</taxon>
        <taxon>Glomerellaceae</taxon>
        <taxon>Colletotrichum</taxon>
        <taxon>Colletotrichum orchidearum species complex</taxon>
    </lineage>
</organism>
<protein>
    <submittedName>
        <fullName evidence="2">Rhodanese domain-containing protein</fullName>
    </submittedName>
</protein>
<proteinExistence type="predicted"/>
<dbReference type="AlphaFoldDB" id="A0A8H6NSW1"/>
<dbReference type="SUPFAM" id="SSF52821">
    <property type="entry name" value="Rhodanese/Cell cycle control phosphatase"/>
    <property type="match status" value="1"/>
</dbReference>
<dbReference type="Pfam" id="PF00581">
    <property type="entry name" value="Rhodanese"/>
    <property type="match status" value="1"/>
</dbReference>
<dbReference type="GO" id="GO:0004792">
    <property type="term" value="F:thiosulfate-cyanide sulfurtransferase activity"/>
    <property type="evidence" value="ECO:0007669"/>
    <property type="project" value="TreeGrafter"/>
</dbReference>
<evidence type="ECO:0000259" key="1">
    <source>
        <dbReference type="PROSITE" id="PS50206"/>
    </source>
</evidence>
<reference evidence="2" key="1">
    <citation type="journal article" date="2020" name="Phytopathology">
        <title>Genome Sequence Resources of Colletotrichum truncatum, C. plurivorum, C. musicola, and C. sojae: Four Species Pathogenic to Soybean (Glycine max).</title>
        <authorList>
            <person name="Rogerio F."/>
            <person name="Boufleur T.R."/>
            <person name="Ciampi-Guillardi M."/>
            <person name="Sukno S.A."/>
            <person name="Thon M.R."/>
            <person name="Massola Junior N.S."/>
            <person name="Baroncelli R."/>
        </authorList>
    </citation>
    <scope>NUCLEOTIDE SEQUENCE</scope>
    <source>
        <strain evidence="2">LFN00145</strain>
    </source>
</reference>
<dbReference type="InterPro" id="IPR001763">
    <property type="entry name" value="Rhodanese-like_dom"/>
</dbReference>
<dbReference type="GO" id="GO:0005739">
    <property type="term" value="C:mitochondrion"/>
    <property type="evidence" value="ECO:0007669"/>
    <property type="project" value="TreeGrafter"/>
</dbReference>
<feature type="domain" description="Rhodanese" evidence="1">
    <location>
        <begin position="91"/>
        <end position="193"/>
    </location>
</feature>
<keyword evidence="3" id="KW-1185">Reference proteome</keyword>